<feature type="region of interest" description="Disordered" evidence="1">
    <location>
        <begin position="145"/>
        <end position="172"/>
    </location>
</feature>
<feature type="non-terminal residue" evidence="2">
    <location>
        <position position="195"/>
    </location>
</feature>
<dbReference type="GO" id="GO:0020037">
    <property type="term" value="F:heme binding"/>
    <property type="evidence" value="ECO:0007669"/>
    <property type="project" value="InterPro"/>
</dbReference>
<dbReference type="Pfam" id="PF03301">
    <property type="entry name" value="Trp_dioxygenase"/>
    <property type="match status" value="1"/>
</dbReference>
<evidence type="ECO:0008006" key="4">
    <source>
        <dbReference type="Google" id="ProtNLM"/>
    </source>
</evidence>
<gene>
    <name evidence="2" type="ORF">CUNI_LOCUS13769</name>
</gene>
<dbReference type="AlphaFoldDB" id="A0A8S3ZNV0"/>
<dbReference type="GO" id="GO:0019441">
    <property type="term" value="P:L-tryptophan catabolic process to kynurenine"/>
    <property type="evidence" value="ECO:0007669"/>
    <property type="project" value="InterPro"/>
</dbReference>
<name>A0A8S3ZNV0_9EUPU</name>
<dbReference type="EMBL" id="CAJHNH020002978">
    <property type="protein sequence ID" value="CAG5128211.1"/>
    <property type="molecule type" value="Genomic_DNA"/>
</dbReference>
<dbReference type="SUPFAM" id="SSF140959">
    <property type="entry name" value="Indolic compounds 2,3-dioxygenase-like"/>
    <property type="match status" value="1"/>
</dbReference>
<dbReference type="OrthoDB" id="447477at2759"/>
<dbReference type="InterPro" id="IPR004981">
    <property type="entry name" value="Trp_2_3_dOase"/>
</dbReference>
<dbReference type="Gene3D" id="1.20.58.480">
    <property type="match status" value="1"/>
</dbReference>
<evidence type="ECO:0000313" key="2">
    <source>
        <dbReference type="EMBL" id="CAG5128211.1"/>
    </source>
</evidence>
<dbReference type="InterPro" id="IPR037217">
    <property type="entry name" value="Trp/Indoleamine_2_3_dOase-like"/>
</dbReference>
<accession>A0A8S3ZNV0</accession>
<protein>
    <recommendedName>
        <fullName evidence="4">Tryptophan 2,3-dioxygenase</fullName>
    </recommendedName>
</protein>
<comment type="caution">
    <text evidence="2">The sequence shown here is derived from an EMBL/GenBank/DDBJ whole genome shotgun (WGS) entry which is preliminary data.</text>
</comment>
<proteinExistence type="predicted"/>
<evidence type="ECO:0000313" key="3">
    <source>
        <dbReference type="Proteomes" id="UP000678393"/>
    </source>
</evidence>
<dbReference type="PANTHER" id="PTHR10138:SF0">
    <property type="entry name" value="TRYPTOPHAN 2,3-DIOXYGENASE"/>
    <property type="match status" value="1"/>
</dbReference>
<dbReference type="PANTHER" id="PTHR10138">
    <property type="entry name" value="TRYPTOPHAN 2,3-DIOXYGENASE"/>
    <property type="match status" value="1"/>
</dbReference>
<dbReference type="GO" id="GO:0046872">
    <property type="term" value="F:metal ion binding"/>
    <property type="evidence" value="ECO:0007669"/>
    <property type="project" value="InterPro"/>
</dbReference>
<feature type="compositionally biased region" description="Acidic residues" evidence="1">
    <location>
        <begin position="151"/>
        <end position="169"/>
    </location>
</feature>
<evidence type="ECO:0000256" key="1">
    <source>
        <dbReference type="SAM" id="MobiDB-lite"/>
    </source>
</evidence>
<sequence length="195" mass="22882">KWLERTPGLAVKSFHFWDLYKRSVQRWLQDMLLIPAQKETDEKVKETLLAEYKKQQESFESILDEEQYNSSVARDNHVMMVQRMIGSKVGTGGSSGYQYLRSTVSDRYKVFLDLFNMSTYLIPRHYIPPLSRSLKRQLSILIHETMPRDSDENDDDDDDDDNDTDEEEITTVVEDRLKDVNLNGDVDKKTAIFEF</sequence>
<dbReference type="GO" id="GO:0004833">
    <property type="term" value="F:L-tryptophan 2,3-dioxygenase activity"/>
    <property type="evidence" value="ECO:0007669"/>
    <property type="project" value="InterPro"/>
</dbReference>
<keyword evidence="3" id="KW-1185">Reference proteome</keyword>
<dbReference type="Proteomes" id="UP000678393">
    <property type="component" value="Unassembled WGS sequence"/>
</dbReference>
<dbReference type="GO" id="GO:0019442">
    <property type="term" value="P:L-tryptophan catabolic process to acetyl-CoA"/>
    <property type="evidence" value="ECO:0007669"/>
    <property type="project" value="TreeGrafter"/>
</dbReference>
<organism evidence="2 3">
    <name type="scientific">Candidula unifasciata</name>
    <dbReference type="NCBI Taxonomy" id="100452"/>
    <lineage>
        <taxon>Eukaryota</taxon>
        <taxon>Metazoa</taxon>
        <taxon>Spiralia</taxon>
        <taxon>Lophotrochozoa</taxon>
        <taxon>Mollusca</taxon>
        <taxon>Gastropoda</taxon>
        <taxon>Heterobranchia</taxon>
        <taxon>Euthyneura</taxon>
        <taxon>Panpulmonata</taxon>
        <taxon>Eupulmonata</taxon>
        <taxon>Stylommatophora</taxon>
        <taxon>Helicina</taxon>
        <taxon>Helicoidea</taxon>
        <taxon>Geomitridae</taxon>
        <taxon>Candidula</taxon>
    </lineage>
</organism>
<reference evidence="2" key="1">
    <citation type="submission" date="2021-04" db="EMBL/GenBank/DDBJ databases">
        <authorList>
            <consortium name="Molecular Ecology Group"/>
        </authorList>
    </citation>
    <scope>NUCLEOTIDE SEQUENCE</scope>
</reference>